<gene>
    <name evidence="1" type="ORF">DWY25_08630</name>
</gene>
<reference evidence="1 2" key="1">
    <citation type="submission" date="2018-08" db="EMBL/GenBank/DDBJ databases">
        <title>A genome reference for cultivated species of the human gut microbiota.</title>
        <authorList>
            <person name="Zou Y."/>
            <person name="Xue W."/>
            <person name="Luo G."/>
        </authorList>
    </citation>
    <scope>NUCLEOTIDE SEQUENCE [LARGE SCALE GENOMIC DNA]</scope>
    <source>
        <strain evidence="1 2">AF24-29</strain>
    </source>
</reference>
<accession>A0A412G118</accession>
<proteinExistence type="predicted"/>
<name>A0A412G118_9FIRM</name>
<dbReference type="GeneID" id="83015468"/>
<dbReference type="AlphaFoldDB" id="A0A412G118"/>
<keyword evidence="2" id="KW-1185">Reference proteome</keyword>
<evidence type="ECO:0008006" key="3">
    <source>
        <dbReference type="Google" id="ProtNLM"/>
    </source>
</evidence>
<organism evidence="1 2">
    <name type="scientific">Holdemania filiformis</name>
    <dbReference type="NCBI Taxonomy" id="61171"/>
    <lineage>
        <taxon>Bacteria</taxon>
        <taxon>Bacillati</taxon>
        <taxon>Bacillota</taxon>
        <taxon>Erysipelotrichia</taxon>
        <taxon>Erysipelotrichales</taxon>
        <taxon>Erysipelotrichaceae</taxon>
        <taxon>Holdemania</taxon>
    </lineage>
</organism>
<dbReference type="Proteomes" id="UP000284178">
    <property type="component" value="Unassembled WGS sequence"/>
</dbReference>
<dbReference type="EMBL" id="QRUP01000009">
    <property type="protein sequence ID" value="RGR74131.1"/>
    <property type="molecule type" value="Genomic_DNA"/>
</dbReference>
<evidence type="ECO:0000313" key="1">
    <source>
        <dbReference type="EMBL" id="RGR74131.1"/>
    </source>
</evidence>
<comment type="caution">
    <text evidence="1">The sequence shown here is derived from an EMBL/GenBank/DDBJ whole genome shotgun (WGS) entry which is preliminary data.</text>
</comment>
<dbReference type="RefSeq" id="WP_117894896.1">
    <property type="nucleotide sequence ID" value="NZ_CABJCV010000009.1"/>
</dbReference>
<sequence>MDVILYGLVTVLLAMAVFQAFRLHRHYTGTLYPALFANYLEYFWRYQFRQNLSVSSWLKQELGFHRLLYNSVVDQDGHVAQTYVTLLCTRGGFVIRDLRSEGQLSGKPNDKHWILRRPQAEAAKSFRIPNPAAGLRQHCQYQRQALGGLNCTGLCALPDTSDLTQAKSEFALLHYKEVVPWIQNQPECLSEQQILTAFEKVSKK</sequence>
<protein>
    <recommendedName>
        <fullName evidence="3">NERD domain-containing protein</fullName>
    </recommendedName>
</protein>
<evidence type="ECO:0000313" key="2">
    <source>
        <dbReference type="Proteomes" id="UP000284178"/>
    </source>
</evidence>